<gene>
    <name evidence="1" type="ORF">B0T22DRAFT_472645</name>
</gene>
<protein>
    <recommendedName>
        <fullName evidence="3">Heterokaryon incompatibility domain-containing protein</fullName>
    </recommendedName>
</protein>
<dbReference type="AlphaFoldDB" id="A0AAE0WZN3"/>
<evidence type="ECO:0008006" key="3">
    <source>
        <dbReference type="Google" id="ProtNLM"/>
    </source>
</evidence>
<sequence length="442" mass="49680">MPRESYEKAWNRLRLLEWYGAGMQMPLVAMMAYTATSRVKDPRDRIYSLLGLATEKDRGMAGRPDYRSDVAVLYARFARSFVETYQSLDIVCVARALGDDVVEEEVEELLGEERIGTRLASWVPDWSLRRRYSPPVLCMASQSAGQHIGNFRPLHSISFSCSYVASGNERPKVTFSEDLREMTCAGVFLDYVDGLGGVKQVRKDLVECVQSTSTTNAPSTSNADDASDARSTESRQATCSLLLDCISRCLVLDRIDRYFRRPAPRRTYSREFQVLCRIAAERPADVYPTFSEWFKHNKDLRIGGITLEDSIHTTTPSGSMDASYSEPRQRVSGEKLSEPSQDINAISGWKSFLSRSRDTTSSMGKRLIVTDGGLLGMAPREARKGDVVCVLLGCSIPLVLREVPGEESFTVVGECFVDGYMNGEVLERMEHQDRRVRDFRLV</sequence>
<evidence type="ECO:0000313" key="1">
    <source>
        <dbReference type="EMBL" id="KAK3681680.1"/>
    </source>
</evidence>
<dbReference type="EMBL" id="JAULSO010000006">
    <property type="protein sequence ID" value="KAK3681680.1"/>
    <property type="molecule type" value="Genomic_DNA"/>
</dbReference>
<comment type="caution">
    <text evidence="1">The sequence shown here is derived from an EMBL/GenBank/DDBJ whole genome shotgun (WGS) entry which is preliminary data.</text>
</comment>
<dbReference type="Pfam" id="PF26639">
    <property type="entry name" value="Het-6_barrel"/>
    <property type="match status" value="1"/>
</dbReference>
<dbReference type="Proteomes" id="UP001270362">
    <property type="component" value="Unassembled WGS sequence"/>
</dbReference>
<accession>A0AAE0WZN3</accession>
<keyword evidence="2" id="KW-1185">Reference proteome</keyword>
<reference evidence="1" key="2">
    <citation type="submission" date="2023-06" db="EMBL/GenBank/DDBJ databases">
        <authorList>
            <consortium name="Lawrence Berkeley National Laboratory"/>
            <person name="Haridas S."/>
            <person name="Hensen N."/>
            <person name="Bonometti L."/>
            <person name="Westerberg I."/>
            <person name="Brannstrom I.O."/>
            <person name="Guillou S."/>
            <person name="Cros-Aarteil S."/>
            <person name="Calhoun S."/>
            <person name="Kuo A."/>
            <person name="Mondo S."/>
            <person name="Pangilinan J."/>
            <person name="Riley R."/>
            <person name="Labutti K."/>
            <person name="Andreopoulos B."/>
            <person name="Lipzen A."/>
            <person name="Chen C."/>
            <person name="Yanf M."/>
            <person name="Daum C."/>
            <person name="Ng V."/>
            <person name="Clum A."/>
            <person name="Steindorff A."/>
            <person name="Ohm R."/>
            <person name="Martin F."/>
            <person name="Silar P."/>
            <person name="Natvig D."/>
            <person name="Lalanne C."/>
            <person name="Gautier V."/>
            <person name="Ament-Velasquez S.L."/>
            <person name="Kruys A."/>
            <person name="Hutchinson M.I."/>
            <person name="Powell A.J."/>
            <person name="Barry K."/>
            <person name="Miller A.N."/>
            <person name="Grigoriev I.V."/>
            <person name="Debuchy R."/>
            <person name="Gladieux P."/>
            <person name="Thoren M.H."/>
            <person name="Johannesson H."/>
        </authorList>
    </citation>
    <scope>NUCLEOTIDE SEQUENCE</scope>
    <source>
        <strain evidence="1">CBS 314.62</strain>
    </source>
</reference>
<dbReference type="PANTHER" id="PTHR24148">
    <property type="entry name" value="ANKYRIN REPEAT DOMAIN-CONTAINING PROTEIN 39 HOMOLOG-RELATED"/>
    <property type="match status" value="1"/>
</dbReference>
<reference evidence="1" key="1">
    <citation type="journal article" date="2023" name="Mol. Phylogenet. Evol.">
        <title>Genome-scale phylogeny and comparative genomics of the fungal order Sordariales.</title>
        <authorList>
            <person name="Hensen N."/>
            <person name="Bonometti L."/>
            <person name="Westerberg I."/>
            <person name="Brannstrom I.O."/>
            <person name="Guillou S."/>
            <person name="Cros-Aarteil S."/>
            <person name="Calhoun S."/>
            <person name="Haridas S."/>
            <person name="Kuo A."/>
            <person name="Mondo S."/>
            <person name="Pangilinan J."/>
            <person name="Riley R."/>
            <person name="LaButti K."/>
            <person name="Andreopoulos B."/>
            <person name="Lipzen A."/>
            <person name="Chen C."/>
            <person name="Yan M."/>
            <person name="Daum C."/>
            <person name="Ng V."/>
            <person name="Clum A."/>
            <person name="Steindorff A."/>
            <person name="Ohm R.A."/>
            <person name="Martin F."/>
            <person name="Silar P."/>
            <person name="Natvig D.O."/>
            <person name="Lalanne C."/>
            <person name="Gautier V."/>
            <person name="Ament-Velasquez S.L."/>
            <person name="Kruys A."/>
            <person name="Hutchinson M.I."/>
            <person name="Powell A.J."/>
            <person name="Barry K."/>
            <person name="Miller A.N."/>
            <person name="Grigoriev I.V."/>
            <person name="Debuchy R."/>
            <person name="Gladieux P."/>
            <person name="Hiltunen Thoren M."/>
            <person name="Johannesson H."/>
        </authorList>
    </citation>
    <scope>NUCLEOTIDE SEQUENCE</scope>
    <source>
        <strain evidence="1">CBS 314.62</strain>
    </source>
</reference>
<name>A0AAE0WZN3_9PEZI</name>
<organism evidence="1 2">
    <name type="scientific">Podospora appendiculata</name>
    <dbReference type="NCBI Taxonomy" id="314037"/>
    <lineage>
        <taxon>Eukaryota</taxon>
        <taxon>Fungi</taxon>
        <taxon>Dikarya</taxon>
        <taxon>Ascomycota</taxon>
        <taxon>Pezizomycotina</taxon>
        <taxon>Sordariomycetes</taxon>
        <taxon>Sordariomycetidae</taxon>
        <taxon>Sordariales</taxon>
        <taxon>Podosporaceae</taxon>
        <taxon>Podospora</taxon>
    </lineage>
</organism>
<dbReference type="PANTHER" id="PTHR24148:SF64">
    <property type="entry name" value="HETEROKARYON INCOMPATIBILITY DOMAIN-CONTAINING PROTEIN"/>
    <property type="match status" value="1"/>
</dbReference>
<evidence type="ECO:0000313" key="2">
    <source>
        <dbReference type="Proteomes" id="UP001270362"/>
    </source>
</evidence>
<dbReference type="InterPro" id="IPR052895">
    <property type="entry name" value="HetReg/Transcr_Mod"/>
</dbReference>
<proteinExistence type="predicted"/>